<dbReference type="CDD" id="cd01335">
    <property type="entry name" value="Radical_SAM"/>
    <property type="match status" value="1"/>
</dbReference>
<evidence type="ECO:0000313" key="8">
    <source>
        <dbReference type="Proteomes" id="UP001626536"/>
    </source>
</evidence>
<dbReference type="InterPro" id="IPR023404">
    <property type="entry name" value="rSAM_horseshoe"/>
</dbReference>
<dbReference type="Pfam" id="PF02310">
    <property type="entry name" value="B12-binding"/>
    <property type="match status" value="1"/>
</dbReference>
<keyword evidence="8" id="KW-1185">Reference proteome</keyword>
<keyword evidence="5" id="KW-0411">Iron-sulfur</keyword>
<name>A0ABZ0HRG1_9HYPH</name>
<evidence type="ECO:0000256" key="4">
    <source>
        <dbReference type="ARBA" id="ARBA00023004"/>
    </source>
</evidence>
<dbReference type="EMBL" id="CP136862">
    <property type="protein sequence ID" value="WOJ89500.1"/>
    <property type="molecule type" value="Genomic_DNA"/>
</dbReference>
<evidence type="ECO:0000256" key="3">
    <source>
        <dbReference type="ARBA" id="ARBA00022723"/>
    </source>
</evidence>
<dbReference type="Gene3D" id="3.40.50.280">
    <property type="entry name" value="Cobalamin-binding domain"/>
    <property type="match status" value="1"/>
</dbReference>
<dbReference type="InterPro" id="IPR006638">
    <property type="entry name" value="Elp3/MiaA/NifB-like_rSAM"/>
</dbReference>
<reference evidence="7 8" key="1">
    <citation type="submission" date="2023-10" db="EMBL/GenBank/DDBJ databases">
        <title>Novel methanotroph of the genus Methylocapsa from a subarctic wetland.</title>
        <authorList>
            <person name="Belova S.E."/>
            <person name="Oshkin I.Y."/>
            <person name="Miroshnikov K."/>
            <person name="Dedysh S.N."/>
        </authorList>
    </citation>
    <scope>NUCLEOTIDE SEQUENCE [LARGE SCALE GENOMIC DNA]</scope>
    <source>
        <strain evidence="7 8">RX1</strain>
    </source>
</reference>
<keyword evidence="4" id="KW-0408">Iron</keyword>
<dbReference type="CDD" id="cd02068">
    <property type="entry name" value="radical_SAM_B12_BD"/>
    <property type="match status" value="1"/>
</dbReference>
<dbReference type="PANTHER" id="PTHR43409:SF3">
    <property type="entry name" value="HYPOTHETICAL METHYLTRANSFERASE"/>
    <property type="match status" value="1"/>
</dbReference>
<evidence type="ECO:0000256" key="1">
    <source>
        <dbReference type="ARBA" id="ARBA00001966"/>
    </source>
</evidence>
<dbReference type="SUPFAM" id="SSF102114">
    <property type="entry name" value="Radical SAM enzymes"/>
    <property type="match status" value="1"/>
</dbReference>
<dbReference type="InterPro" id="IPR025274">
    <property type="entry name" value="DUF4070"/>
</dbReference>
<proteinExistence type="predicted"/>
<dbReference type="Pfam" id="PF04055">
    <property type="entry name" value="Radical_SAM"/>
    <property type="match status" value="1"/>
</dbReference>
<feature type="domain" description="Elp3/MiaA/NifB-like radical SAM core" evidence="6">
    <location>
        <begin position="181"/>
        <end position="399"/>
    </location>
</feature>
<dbReference type="SFLD" id="SFLDS00029">
    <property type="entry name" value="Radical_SAM"/>
    <property type="match status" value="1"/>
</dbReference>
<organism evidence="7 8">
    <name type="scientific">Methylocapsa polymorpha</name>
    <dbReference type="NCBI Taxonomy" id="3080828"/>
    <lineage>
        <taxon>Bacteria</taxon>
        <taxon>Pseudomonadati</taxon>
        <taxon>Pseudomonadota</taxon>
        <taxon>Alphaproteobacteria</taxon>
        <taxon>Hyphomicrobiales</taxon>
        <taxon>Beijerinckiaceae</taxon>
        <taxon>Methylocapsa</taxon>
    </lineage>
</organism>
<dbReference type="InterPro" id="IPR006158">
    <property type="entry name" value="Cobalamin-bd"/>
</dbReference>
<keyword evidence="2" id="KW-0949">S-adenosyl-L-methionine</keyword>
<dbReference type="InterPro" id="IPR058240">
    <property type="entry name" value="rSAM_sf"/>
</dbReference>
<comment type="cofactor">
    <cofactor evidence="1">
        <name>[4Fe-4S] cluster</name>
        <dbReference type="ChEBI" id="CHEBI:49883"/>
    </cofactor>
</comment>
<dbReference type="Gene3D" id="3.80.30.20">
    <property type="entry name" value="tm_1862 like domain"/>
    <property type="match status" value="1"/>
</dbReference>
<dbReference type="InterPro" id="IPR034530">
    <property type="entry name" value="HpnP-like"/>
</dbReference>
<dbReference type="PANTHER" id="PTHR43409">
    <property type="entry name" value="ANAEROBIC MAGNESIUM-PROTOPORPHYRIN IX MONOMETHYL ESTER CYCLASE-RELATED"/>
    <property type="match status" value="1"/>
</dbReference>
<dbReference type="InterPro" id="IPR034466">
    <property type="entry name" value="Methyltransferase_Class_B"/>
</dbReference>
<protein>
    <submittedName>
        <fullName evidence="7">DUF4070 domain-containing protein</fullName>
    </submittedName>
</protein>
<evidence type="ECO:0000256" key="5">
    <source>
        <dbReference type="ARBA" id="ARBA00023014"/>
    </source>
</evidence>
<dbReference type="InterPro" id="IPR051198">
    <property type="entry name" value="BchE-like"/>
</dbReference>
<dbReference type="SFLD" id="SFLDG01123">
    <property type="entry name" value="methyltransferase_(Class_B)"/>
    <property type="match status" value="1"/>
</dbReference>
<accession>A0ABZ0HRG1</accession>
<dbReference type="SFLD" id="SFLDG01082">
    <property type="entry name" value="B12-binding_domain_containing"/>
    <property type="match status" value="1"/>
</dbReference>
<dbReference type="SFLD" id="SFLDF00303">
    <property type="entry name" value="hopanoid_C2-methyltransferase"/>
    <property type="match status" value="1"/>
</dbReference>
<keyword evidence="3" id="KW-0479">Metal-binding</keyword>
<evidence type="ECO:0000259" key="6">
    <source>
        <dbReference type="SMART" id="SM00729"/>
    </source>
</evidence>
<dbReference type="SMART" id="SM00729">
    <property type="entry name" value="Elp3"/>
    <property type="match status" value="1"/>
</dbReference>
<dbReference type="RefSeq" id="WP_407338945.1">
    <property type="nucleotide sequence ID" value="NZ_CP136862.1"/>
</dbReference>
<sequence>MSALPAAKKMRRLSVCLINPRFEPTYWGLDFALPLMPGKKLYSNVTGALPAVAALAPPHCDVALLDENVEPIDFESLRRFDVIGLTGMIVQGPRMHEILLELKRLPAIIVVGGPHVSVAEDVFKELCDVRFIGESEETWPAFLNALGAGEKVAERYEQSAKTDMTTVPPPRFDLVKANRYRLAPLQFSRGCPFMCEFCDIITIFGRRPRVKSCEQMIEEFDAVRRAGFQSCFLSDDNFIGNKKEAKKLLHALIAWQQAHGYPLQFYTEASINLADDAELIDLMVEANFRQVFIGIESPRQDSLAETRKVQNISRDSFDARIQRIRDGGLVVIGGFIVGFDHDDEAIFEEQFEFIQRTGIAQAAVGLLTPIPTTPLYDRLLAEGRLDFADPDVTFRPKLMSREALKEGYDRLLLRLYEPDAYFSRLYAGYRGSPAFRRKRAAMDAMASGSQSSAAKIRGAIGGLAQALKLGRALARAKLLRRLGGAYLRAWFVENLPLRGEALPFSMFIHVCVMHWHFFNVVRLPRKNGFGALTPQTVPTNRAETQVVASALTASG</sequence>
<dbReference type="InterPro" id="IPR007197">
    <property type="entry name" value="rSAM"/>
</dbReference>
<dbReference type="Pfam" id="PF13282">
    <property type="entry name" value="DUF4070"/>
    <property type="match status" value="1"/>
</dbReference>
<gene>
    <name evidence="7" type="ORF">RZS28_17165</name>
</gene>
<evidence type="ECO:0000313" key="7">
    <source>
        <dbReference type="EMBL" id="WOJ89500.1"/>
    </source>
</evidence>
<dbReference type="Proteomes" id="UP001626536">
    <property type="component" value="Chromosome"/>
</dbReference>
<evidence type="ECO:0000256" key="2">
    <source>
        <dbReference type="ARBA" id="ARBA00022691"/>
    </source>
</evidence>